<dbReference type="EMBL" id="CP037423">
    <property type="protein sequence ID" value="QDV45699.1"/>
    <property type="molecule type" value="Genomic_DNA"/>
</dbReference>
<reference evidence="2 3" key="1">
    <citation type="submission" date="2019-03" db="EMBL/GenBank/DDBJ databases">
        <title>Deep-cultivation of Planctomycetes and their phenomic and genomic characterization uncovers novel biology.</title>
        <authorList>
            <person name="Wiegand S."/>
            <person name="Jogler M."/>
            <person name="Boedeker C."/>
            <person name="Pinto D."/>
            <person name="Vollmers J."/>
            <person name="Rivas-Marin E."/>
            <person name="Kohn T."/>
            <person name="Peeters S.H."/>
            <person name="Heuer A."/>
            <person name="Rast P."/>
            <person name="Oberbeckmann S."/>
            <person name="Bunk B."/>
            <person name="Jeske O."/>
            <person name="Meyerdierks A."/>
            <person name="Storesund J.E."/>
            <person name="Kallscheuer N."/>
            <person name="Luecker S."/>
            <person name="Lage O.M."/>
            <person name="Pohl T."/>
            <person name="Merkel B.J."/>
            <person name="Hornburger P."/>
            <person name="Mueller R.-W."/>
            <person name="Bruemmer F."/>
            <person name="Labrenz M."/>
            <person name="Spormann A.M."/>
            <person name="Op den Camp H."/>
            <person name="Overmann J."/>
            <person name="Amann R."/>
            <person name="Jetten M.S.M."/>
            <person name="Mascher T."/>
            <person name="Medema M.H."/>
            <person name="Devos D.P."/>
            <person name="Kaster A.-K."/>
            <person name="Ovreas L."/>
            <person name="Rohde M."/>
            <person name="Galperin M.Y."/>
            <person name="Jogler C."/>
        </authorList>
    </citation>
    <scope>NUCLEOTIDE SEQUENCE [LARGE SCALE GENOMIC DNA]</scope>
    <source>
        <strain evidence="2 3">Enr13</strain>
    </source>
</reference>
<feature type="region of interest" description="Disordered" evidence="1">
    <location>
        <begin position="1"/>
        <end position="62"/>
    </location>
</feature>
<dbReference type="AlphaFoldDB" id="A0A518HXV9"/>
<keyword evidence="3" id="KW-1185">Reference proteome</keyword>
<sequence>MAMERLARKGTTSFPGRRDKSLGRRPGKVRRPFQVVGTSPSDDGPEGPSYVDGPSRFNTNGC</sequence>
<evidence type="ECO:0000313" key="3">
    <source>
        <dbReference type="Proteomes" id="UP000319004"/>
    </source>
</evidence>
<proteinExistence type="predicted"/>
<organism evidence="2 3">
    <name type="scientific">Stieleria neptunia</name>
    <dbReference type="NCBI Taxonomy" id="2527979"/>
    <lineage>
        <taxon>Bacteria</taxon>
        <taxon>Pseudomonadati</taxon>
        <taxon>Planctomycetota</taxon>
        <taxon>Planctomycetia</taxon>
        <taxon>Pirellulales</taxon>
        <taxon>Pirellulaceae</taxon>
        <taxon>Stieleria</taxon>
    </lineage>
</organism>
<protein>
    <submittedName>
        <fullName evidence="2">Uncharacterized protein</fullName>
    </submittedName>
</protein>
<name>A0A518HXV9_9BACT</name>
<accession>A0A518HXV9</accession>
<dbReference type="Proteomes" id="UP000319004">
    <property type="component" value="Chromosome"/>
</dbReference>
<evidence type="ECO:0000256" key="1">
    <source>
        <dbReference type="SAM" id="MobiDB-lite"/>
    </source>
</evidence>
<dbReference type="KEGG" id="snep:Enr13x_55780"/>
<evidence type="ECO:0000313" key="2">
    <source>
        <dbReference type="EMBL" id="QDV45699.1"/>
    </source>
</evidence>
<gene>
    <name evidence="2" type="ORF">Enr13x_55780</name>
</gene>